<keyword evidence="1" id="KW-0805">Transcription regulation</keyword>
<organism evidence="5 6">
    <name type="scientific">Streptomyces xanthochromogenes</name>
    <dbReference type="NCBI Taxonomy" id="67384"/>
    <lineage>
        <taxon>Bacteria</taxon>
        <taxon>Bacillati</taxon>
        <taxon>Actinomycetota</taxon>
        <taxon>Actinomycetes</taxon>
        <taxon>Kitasatosporales</taxon>
        <taxon>Streptomycetaceae</taxon>
        <taxon>Streptomyces</taxon>
    </lineage>
</organism>
<protein>
    <recommendedName>
        <fullName evidence="4">HTH marR-type domain-containing protein</fullName>
    </recommendedName>
</protein>
<sequence length="146" mass="15784">MRVLARQVSEAAEALIVTWNAAAQSAVPRLSSLQLEALLIARRSPGINLTGMAERIGAAPPAASRLCDRLEAAGLLERRRTSTNRREIELKLTPHGQHMLEALAERRLVAISQVLLQVPAAQGEALLVGLRAFTEAVNVEKTIPEP</sequence>
<reference evidence="6" key="1">
    <citation type="journal article" date="2019" name="Int. J. Syst. Evol. Microbiol.">
        <title>The Global Catalogue of Microorganisms (GCM) 10K type strain sequencing project: providing services to taxonomists for standard genome sequencing and annotation.</title>
        <authorList>
            <consortium name="The Broad Institute Genomics Platform"/>
            <consortium name="The Broad Institute Genome Sequencing Center for Infectious Disease"/>
            <person name="Wu L."/>
            <person name="Ma J."/>
        </authorList>
    </citation>
    <scope>NUCLEOTIDE SEQUENCE [LARGE SCALE GENOMIC DNA]</scope>
    <source>
        <strain evidence="6">JCM 4594</strain>
    </source>
</reference>
<feature type="domain" description="HTH marR-type" evidence="4">
    <location>
        <begin position="1"/>
        <end position="135"/>
    </location>
</feature>
<name>A0ABQ3AKH4_9ACTN</name>
<keyword evidence="2" id="KW-0238">DNA-binding</keyword>
<dbReference type="EMBL" id="BMUU01000011">
    <property type="protein sequence ID" value="GGY55624.1"/>
    <property type="molecule type" value="Genomic_DNA"/>
</dbReference>
<dbReference type="PRINTS" id="PR00598">
    <property type="entry name" value="HTHMARR"/>
</dbReference>
<dbReference type="Proteomes" id="UP000600946">
    <property type="component" value="Unassembled WGS sequence"/>
</dbReference>
<dbReference type="InterPro" id="IPR036388">
    <property type="entry name" value="WH-like_DNA-bd_sf"/>
</dbReference>
<proteinExistence type="predicted"/>
<dbReference type="PANTHER" id="PTHR33164">
    <property type="entry name" value="TRANSCRIPTIONAL REGULATOR, MARR FAMILY"/>
    <property type="match status" value="1"/>
</dbReference>
<dbReference type="InterPro" id="IPR000835">
    <property type="entry name" value="HTH_MarR-typ"/>
</dbReference>
<gene>
    <name evidence="5" type="ORF">GCM10010326_57810</name>
</gene>
<dbReference type="InterPro" id="IPR023187">
    <property type="entry name" value="Tscrpt_reg_MarR-type_CS"/>
</dbReference>
<dbReference type="SMART" id="SM00347">
    <property type="entry name" value="HTH_MARR"/>
    <property type="match status" value="1"/>
</dbReference>
<dbReference type="InterPro" id="IPR039422">
    <property type="entry name" value="MarR/SlyA-like"/>
</dbReference>
<evidence type="ECO:0000313" key="6">
    <source>
        <dbReference type="Proteomes" id="UP000600946"/>
    </source>
</evidence>
<dbReference type="PROSITE" id="PS50995">
    <property type="entry name" value="HTH_MARR_2"/>
    <property type="match status" value="1"/>
</dbReference>
<dbReference type="Pfam" id="PF01047">
    <property type="entry name" value="MarR"/>
    <property type="match status" value="1"/>
</dbReference>
<dbReference type="Gene3D" id="1.10.10.10">
    <property type="entry name" value="Winged helix-like DNA-binding domain superfamily/Winged helix DNA-binding domain"/>
    <property type="match status" value="1"/>
</dbReference>
<evidence type="ECO:0000259" key="4">
    <source>
        <dbReference type="PROSITE" id="PS50995"/>
    </source>
</evidence>
<evidence type="ECO:0000256" key="2">
    <source>
        <dbReference type="ARBA" id="ARBA00023125"/>
    </source>
</evidence>
<dbReference type="PANTHER" id="PTHR33164:SF103">
    <property type="entry name" value="REGULATORY PROTEIN MARR"/>
    <property type="match status" value="1"/>
</dbReference>
<accession>A0ABQ3AKH4</accession>
<evidence type="ECO:0000313" key="5">
    <source>
        <dbReference type="EMBL" id="GGY55624.1"/>
    </source>
</evidence>
<evidence type="ECO:0000256" key="1">
    <source>
        <dbReference type="ARBA" id="ARBA00023015"/>
    </source>
</evidence>
<dbReference type="PROSITE" id="PS01117">
    <property type="entry name" value="HTH_MARR_1"/>
    <property type="match status" value="1"/>
</dbReference>
<comment type="caution">
    <text evidence="5">The sequence shown here is derived from an EMBL/GenBank/DDBJ whole genome shotgun (WGS) entry which is preliminary data.</text>
</comment>
<evidence type="ECO:0000256" key="3">
    <source>
        <dbReference type="ARBA" id="ARBA00023163"/>
    </source>
</evidence>
<keyword evidence="3" id="KW-0804">Transcription</keyword>
<dbReference type="SUPFAM" id="SSF46785">
    <property type="entry name" value="Winged helix' DNA-binding domain"/>
    <property type="match status" value="1"/>
</dbReference>
<keyword evidence="6" id="KW-1185">Reference proteome</keyword>
<dbReference type="InterPro" id="IPR036390">
    <property type="entry name" value="WH_DNA-bd_sf"/>
</dbReference>